<reference evidence="3 4" key="1">
    <citation type="submission" date="2019-06" db="EMBL/GenBank/DDBJ databases">
        <authorList>
            <person name="Srinivasan S."/>
        </authorList>
    </citation>
    <scope>NUCLEOTIDE SEQUENCE [LARGE SCALE GENOMIC DNA]</scope>
    <source>
        <strain evidence="3 4">17J68-5</strain>
    </source>
</reference>
<dbReference type="EMBL" id="CP040896">
    <property type="protein sequence ID" value="QDA59822.1"/>
    <property type="molecule type" value="Genomic_DNA"/>
</dbReference>
<feature type="domain" description="YCII-related" evidence="2">
    <location>
        <begin position="1"/>
        <end position="81"/>
    </location>
</feature>
<accession>A0A5B8A107</accession>
<dbReference type="RefSeq" id="WP_139515002.1">
    <property type="nucleotide sequence ID" value="NZ_CP040896.1"/>
</dbReference>
<organism evidence="3 4">
    <name type="scientific">Hymenobacter jejuensis</name>
    <dbReference type="NCBI Taxonomy" id="2502781"/>
    <lineage>
        <taxon>Bacteria</taxon>
        <taxon>Pseudomonadati</taxon>
        <taxon>Bacteroidota</taxon>
        <taxon>Cytophagia</taxon>
        <taxon>Cytophagales</taxon>
        <taxon>Hymenobacteraceae</taxon>
        <taxon>Hymenobacter</taxon>
    </lineage>
</organism>
<dbReference type="AlphaFoldDB" id="A0A5B8A107"/>
<comment type="similarity">
    <text evidence="1">Belongs to the YciI family.</text>
</comment>
<evidence type="ECO:0000259" key="2">
    <source>
        <dbReference type="Pfam" id="PF03795"/>
    </source>
</evidence>
<dbReference type="Gene3D" id="3.30.70.1060">
    <property type="entry name" value="Dimeric alpha+beta barrel"/>
    <property type="match status" value="1"/>
</dbReference>
<dbReference type="OrthoDB" id="9814407at2"/>
<dbReference type="KEGG" id="hyj:FHG12_06740"/>
<sequence length="95" mass="10422">MFILLLTYTAELAEIEPLMPAHMAWVEAHYHDGTFLISGRLVPRTGGVILARAASRDAVETLVAADPFTEAGVARYDVLEFMPSRTATGFENLLN</sequence>
<dbReference type="Pfam" id="PF03795">
    <property type="entry name" value="YCII"/>
    <property type="match status" value="1"/>
</dbReference>
<protein>
    <recommendedName>
        <fullName evidence="2">YCII-related domain-containing protein</fullName>
    </recommendedName>
</protein>
<evidence type="ECO:0000313" key="3">
    <source>
        <dbReference type="EMBL" id="QDA59822.1"/>
    </source>
</evidence>
<keyword evidence="4" id="KW-1185">Reference proteome</keyword>
<dbReference type="InterPro" id="IPR011008">
    <property type="entry name" value="Dimeric_a/b-barrel"/>
</dbReference>
<name>A0A5B8A107_9BACT</name>
<dbReference type="PANTHER" id="PTHR37828:SF1">
    <property type="entry name" value="YCII-RELATED DOMAIN-CONTAINING PROTEIN"/>
    <property type="match status" value="1"/>
</dbReference>
<dbReference type="PANTHER" id="PTHR37828">
    <property type="entry name" value="GSR2449 PROTEIN"/>
    <property type="match status" value="1"/>
</dbReference>
<evidence type="ECO:0000256" key="1">
    <source>
        <dbReference type="ARBA" id="ARBA00007689"/>
    </source>
</evidence>
<dbReference type="SUPFAM" id="SSF54909">
    <property type="entry name" value="Dimeric alpha+beta barrel"/>
    <property type="match status" value="1"/>
</dbReference>
<proteinExistence type="inferred from homology"/>
<dbReference type="Proteomes" id="UP000305398">
    <property type="component" value="Chromosome"/>
</dbReference>
<evidence type="ECO:0000313" key="4">
    <source>
        <dbReference type="Proteomes" id="UP000305398"/>
    </source>
</evidence>
<dbReference type="InterPro" id="IPR005545">
    <property type="entry name" value="YCII"/>
</dbReference>
<gene>
    <name evidence="3" type="ORF">FHG12_06740</name>
</gene>